<accession>A0A915KRF1</accession>
<dbReference type="PANTHER" id="PTHR48249">
    <property type="entry name" value="MEDIATOR OF RNA POLYMERASE II TRANSCRIPTION SUBUNIT 13"/>
    <property type="match status" value="1"/>
</dbReference>
<keyword evidence="11" id="KW-1185">Reference proteome</keyword>
<evidence type="ECO:0000256" key="3">
    <source>
        <dbReference type="ARBA" id="ARBA00019618"/>
    </source>
</evidence>
<comment type="similarity">
    <text evidence="2 9">Belongs to the Mediator complex subunit 13 family.</text>
</comment>
<dbReference type="InterPro" id="IPR051139">
    <property type="entry name" value="Mediator_complx_sub13"/>
</dbReference>
<evidence type="ECO:0000256" key="8">
    <source>
        <dbReference type="ARBA" id="ARBA00023242"/>
    </source>
</evidence>
<dbReference type="Pfam" id="PF06333">
    <property type="entry name" value="Med13_C"/>
    <property type="match status" value="1"/>
</dbReference>
<comment type="subunit">
    <text evidence="9">Component of the Mediator complex.</text>
</comment>
<comment type="function">
    <text evidence="9">Component of the Mediator complex, a coactivator involved in regulated transcription of nearly all RNA polymerase II-dependent genes. Mediator functions as a bridge to convey information from gene-specific regulatory proteins to the basal RNA polymerase II transcription machinery. Mediator is recruited to promoters by direct interactions with regulatory proteins and serves as a scaffold for the assembly of a functional preinitiation complex with RNA polymerase II and the general transcription factors.</text>
</comment>
<dbReference type="GO" id="GO:0045944">
    <property type="term" value="P:positive regulation of transcription by RNA polymerase II"/>
    <property type="evidence" value="ECO:0007669"/>
    <property type="project" value="TreeGrafter"/>
</dbReference>
<dbReference type="AlphaFoldDB" id="A0A915KRF1"/>
<comment type="subcellular location">
    <subcellularLocation>
        <location evidence="1 9">Nucleus</location>
    </subcellularLocation>
</comment>
<dbReference type="WBParaSite" id="nRc.2.0.1.t40258-RA">
    <property type="protein sequence ID" value="nRc.2.0.1.t40258-RA"/>
    <property type="gene ID" value="nRc.2.0.1.g40258"/>
</dbReference>
<evidence type="ECO:0000313" key="11">
    <source>
        <dbReference type="Proteomes" id="UP000887565"/>
    </source>
</evidence>
<keyword evidence="4 9" id="KW-0678">Repressor</keyword>
<keyword evidence="8 9" id="KW-0539">Nucleus</keyword>
<feature type="domain" description="Mediator complex subunit Med13 C-terminal" evidence="10">
    <location>
        <begin position="11"/>
        <end position="123"/>
    </location>
</feature>
<dbReference type="GO" id="GO:0016592">
    <property type="term" value="C:mediator complex"/>
    <property type="evidence" value="ECO:0007669"/>
    <property type="project" value="InterPro"/>
</dbReference>
<evidence type="ECO:0000256" key="6">
    <source>
        <dbReference type="ARBA" id="ARBA00023159"/>
    </source>
</evidence>
<evidence type="ECO:0000313" key="12">
    <source>
        <dbReference type="WBParaSite" id="nRc.2.0.1.t40258-RA"/>
    </source>
</evidence>
<evidence type="ECO:0000256" key="7">
    <source>
        <dbReference type="ARBA" id="ARBA00023163"/>
    </source>
</evidence>
<reference evidence="12" key="1">
    <citation type="submission" date="2022-11" db="UniProtKB">
        <authorList>
            <consortium name="WormBaseParasite"/>
        </authorList>
    </citation>
    <scope>IDENTIFICATION</scope>
</reference>
<dbReference type="OMA" id="CPSARYT"/>
<keyword evidence="7 9" id="KW-0804">Transcription</keyword>
<evidence type="ECO:0000259" key="10">
    <source>
        <dbReference type="Pfam" id="PF06333"/>
    </source>
</evidence>
<keyword evidence="6 9" id="KW-0010">Activator</keyword>
<dbReference type="Proteomes" id="UP000887565">
    <property type="component" value="Unplaced"/>
</dbReference>
<evidence type="ECO:0000256" key="9">
    <source>
        <dbReference type="RuleBase" id="RU364134"/>
    </source>
</evidence>
<evidence type="ECO:0000256" key="5">
    <source>
        <dbReference type="ARBA" id="ARBA00023015"/>
    </source>
</evidence>
<evidence type="ECO:0000256" key="4">
    <source>
        <dbReference type="ARBA" id="ARBA00022491"/>
    </source>
</evidence>
<proteinExistence type="inferred from homology"/>
<dbReference type="GO" id="GO:0003713">
    <property type="term" value="F:transcription coactivator activity"/>
    <property type="evidence" value="ECO:0007669"/>
    <property type="project" value="TreeGrafter"/>
</dbReference>
<sequence length="134" mass="14984">MPEATDDSIQLQPLALGYIVSTAPIEHAPDFFWSYCPSARYTNPVHLRSALHINTSAVQQNDDQFLTNAGKNASNMNNHALDSSLTTDVLRYALETYNALSWLSLSPSTGDRRSCLPIHMQALCRLHRTLNRLL</sequence>
<protein>
    <recommendedName>
        <fullName evidence="3 9">Mediator of RNA polymerase II transcription subunit 13</fullName>
    </recommendedName>
</protein>
<dbReference type="InterPro" id="IPR009401">
    <property type="entry name" value="Med13_C"/>
</dbReference>
<dbReference type="PANTHER" id="PTHR48249:SF3">
    <property type="entry name" value="MEDIATOR OF RNA POLYMERASE II TRANSCRIPTION SUBUNIT 13"/>
    <property type="match status" value="1"/>
</dbReference>
<keyword evidence="5 9" id="KW-0805">Transcription regulation</keyword>
<name>A0A915KRF1_ROMCU</name>
<organism evidence="11 12">
    <name type="scientific">Romanomermis culicivorax</name>
    <name type="common">Nematode worm</name>
    <dbReference type="NCBI Taxonomy" id="13658"/>
    <lineage>
        <taxon>Eukaryota</taxon>
        <taxon>Metazoa</taxon>
        <taxon>Ecdysozoa</taxon>
        <taxon>Nematoda</taxon>
        <taxon>Enoplea</taxon>
        <taxon>Dorylaimia</taxon>
        <taxon>Mermithida</taxon>
        <taxon>Mermithoidea</taxon>
        <taxon>Mermithidae</taxon>
        <taxon>Romanomermis</taxon>
    </lineage>
</organism>
<evidence type="ECO:0000256" key="2">
    <source>
        <dbReference type="ARBA" id="ARBA00009354"/>
    </source>
</evidence>
<evidence type="ECO:0000256" key="1">
    <source>
        <dbReference type="ARBA" id="ARBA00004123"/>
    </source>
</evidence>